<dbReference type="Proteomes" id="UP000284841">
    <property type="component" value="Unassembled WGS sequence"/>
</dbReference>
<keyword evidence="2" id="KW-0449">Lipoprotein</keyword>
<dbReference type="InterPro" id="IPR028113">
    <property type="entry name" value="DUF4624"/>
</dbReference>
<reference evidence="2 3" key="1">
    <citation type="submission" date="2018-08" db="EMBL/GenBank/DDBJ databases">
        <title>A genome reference for cultivated species of the human gut microbiota.</title>
        <authorList>
            <person name="Zou Y."/>
            <person name="Xue W."/>
            <person name="Luo G."/>
        </authorList>
    </citation>
    <scope>NUCLEOTIDE SEQUENCE [LARGE SCALE GENOMIC DNA]</scope>
    <source>
        <strain evidence="2 3">AM07-24</strain>
    </source>
</reference>
<name>A0A415E6G5_9FIRM</name>
<organism evidence="2 3">
    <name type="scientific">Emergencia timonensis</name>
    <dbReference type="NCBI Taxonomy" id="1776384"/>
    <lineage>
        <taxon>Bacteria</taxon>
        <taxon>Bacillati</taxon>
        <taxon>Bacillota</taxon>
        <taxon>Clostridia</taxon>
        <taxon>Peptostreptococcales</taxon>
        <taxon>Anaerovoracaceae</taxon>
        <taxon>Emergencia</taxon>
    </lineage>
</organism>
<dbReference type="Pfam" id="PF15417">
    <property type="entry name" value="DUF4624"/>
    <property type="match status" value="1"/>
</dbReference>
<dbReference type="AlphaFoldDB" id="A0A415E6G5"/>
<feature type="signal peptide" evidence="1">
    <location>
        <begin position="1"/>
        <end position="21"/>
    </location>
</feature>
<keyword evidence="1" id="KW-0732">Signal</keyword>
<proteinExistence type="predicted"/>
<dbReference type="STRING" id="1776384.GCA_900086585_02561"/>
<comment type="caution">
    <text evidence="2">The sequence shown here is derived from an EMBL/GenBank/DDBJ whole genome shotgun (WGS) entry which is preliminary data.</text>
</comment>
<protein>
    <submittedName>
        <fullName evidence="2">DUF4624 domain-containing lipoprotein</fullName>
    </submittedName>
</protein>
<sequence>MKKITVLFISLIIMASLTACANADNPAPDIADEDKLTIKMEFDKDYDDADPFVNEKLFTVSEDMETLIAEGTLNLDGESVILEVKNNKTKEILWSSTWDKEVQSDTFSISLKKVKSDVEYVVCLTGKKINHAAVEITFDSNLVQEREKPLQ</sequence>
<dbReference type="PROSITE" id="PS51257">
    <property type="entry name" value="PROKAR_LIPOPROTEIN"/>
    <property type="match status" value="1"/>
</dbReference>
<dbReference type="RefSeq" id="WP_118333360.1">
    <property type="nucleotide sequence ID" value="NZ_AP025567.1"/>
</dbReference>
<evidence type="ECO:0000313" key="2">
    <source>
        <dbReference type="EMBL" id="RHJ89260.1"/>
    </source>
</evidence>
<gene>
    <name evidence="2" type="ORF">DW099_01415</name>
</gene>
<keyword evidence="3" id="KW-1185">Reference proteome</keyword>
<dbReference type="OrthoDB" id="1855877at2"/>
<accession>A0A415E6G5</accession>
<evidence type="ECO:0000256" key="1">
    <source>
        <dbReference type="SAM" id="SignalP"/>
    </source>
</evidence>
<feature type="chain" id="PRO_5019180305" evidence="1">
    <location>
        <begin position="22"/>
        <end position="151"/>
    </location>
</feature>
<evidence type="ECO:0000313" key="3">
    <source>
        <dbReference type="Proteomes" id="UP000284841"/>
    </source>
</evidence>
<dbReference type="EMBL" id="QRMS01000001">
    <property type="protein sequence ID" value="RHJ89260.1"/>
    <property type="molecule type" value="Genomic_DNA"/>
</dbReference>